<dbReference type="Proteomes" id="UP000789405">
    <property type="component" value="Unassembled WGS sequence"/>
</dbReference>
<accession>A0A9N9ATH7</accession>
<dbReference type="OrthoDB" id="37537at2759"/>
<protein>
    <submittedName>
        <fullName evidence="1">3722_t:CDS:1</fullName>
    </submittedName>
</protein>
<organism evidence="1 2">
    <name type="scientific">Dentiscutata erythropus</name>
    <dbReference type="NCBI Taxonomy" id="1348616"/>
    <lineage>
        <taxon>Eukaryota</taxon>
        <taxon>Fungi</taxon>
        <taxon>Fungi incertae sedis</taxon>
        <taxon>Mucoromycota</taxon>
        <taxon>Glomeromycotina</taxon>
        <taxon>Glomeromycetes</taxon>
        <taxon>Diversisporales</taxon>
        <taxon>Gigasporaceae</taxon>
        <taxon>Dentiscutata</taxon>
    </lineage>
</organism>
<proteinExistence type="predicted"/>
<comment type="caution">
    <text evidence="1">The sequence shown here is derived from an EMBL/GenBank/DDBJ whole genome shotgun (WGS) entry which is preliminary data.</text>
</comment>
<dbReference type="EMBL" id="CAJVPY010001984">
    <property type="protein sequence ID" value="CAG8544271.1"/>
    <property type="molecule type" value="Genomic_DNA"/>
</dbReference>
<reference evidence="1" key="1">
    <citation type="submission" date="2021-06" db="EMBL/GenBank/DDBJ databases">
        <authorList>
            <person name="Kallberg Y."/>
            <person name="Tangrot J."/>
            <person name="Rosling A."/>
        </authorList>
    </citation>
    <scope>NUCLEOTIDE SEQUENCE</scope>
    <source>
        <strain evidence="1">MA453B</strain>
    </source>
</reference>
<evidence type="ECO:0000313" key="2">
    <source>
        <dbReference type="Proteomes" id="UP000789405"/>
    </source>
</evidence>
<dbReference type="AlphaFoldDB" id="A0A9N9ATH7"/>
<sequence>MAQDSTDIRETIGALDDYVLLGRSGLRISPLCLGALTFGEKFVRFSLHVCSINMKVMCANISFCFIH</sequence>
<evidence type="ECO:0000313" key="1">
    <source>
        <dbReference type="EMBL" id="CAG8544271.1"/>
    </source>
</evidence>
<keyword evidence="2" id="KW-1185">Reference proteome</keyword>
<gene>
    <name evidence="1" type="ORF">DERYTH_LOCUS4955</name>
</gene>
<name>A0A9N9ATH7_9GLOM</name>